<organism evidence="8 9">
    <name type="scientific">Bursaphelenchus xylophilus</name>
    <name type="common">Pinewood nematode worm</name>
    <name type="synonym">Aphelenchoides xylophilus</name>
    <dbReference type="NCBI Taxonomy" id="6326"/>
    <lineage>
        <taxon>Eukaryota</taxon>
        <taxon>Metazoa</taxon>
        <taxon>Ecdysozoa</taxon>
        <taxon>Nematoda</taxon>
        <taxon>Chromadorea</taxon>
        <taxon>Rhabditida</taxon>
        <taxon>Tylenchina</taxon>
        <taxon>Tylenchomorpha</taxon>
        <taxon>Aphelenchoidea</taxon>
        <taxon>Aphelenchoididae</taxon>
        <taxon>Bursaphelenchus</taxon>
    </lineage>
</organism>
<protein>
    <recommendedName>
        <fullName evidence="6">Mitochondrial inner membrane protein Mpv17</fullName>
    </recommendedName>
</protein>
<evidence type="ECO:0000256" key="1">
    <source>
        <dbReference type="ARBA" id="ARBA00004141"/>
    </source>
</evidence>
<keyword evidence="5 7" id="KW-0472">Membrane</keyword>
<comment type="subcellular location">
    <subcellularLocation>
        <location evidence="1">Membrane</location>
        <topology evidence="1">Multi-pass membrane protein</topology>
    </subcellularLocation>
</comment>
<evidence type="ECO:0000256" key="5">
    <source>
        <dbReference type="ARBA" id="ARBA00023136"/>
    </source>
</evidence>
<sequence length="258" mass="29966">MREHKRREGVRETFRERAGQRNNERYLKPKLSPFSDFFRNSKALATSGSFHKDFPLPPRRTAGIYAADSHRRLTYSPGIGWKLPYIFFMNRLSKLLPSRSFVKQILGAGALASTSSCLSQTFIEKNDEIDYQRVLNFGLVTMAIVGPIQFHWFRFLSRFIEGTSFKTGFKRMVVDQLIAAPLLTSLFLFNIQLLESKSIDTSINRTRNVLGAVMTNNYKLWPMVQLINMSVVPLEYRIIFLQFVGLFWNCYISYMTKK</sequence>
<reference evidence="9" key="1">
    <citation type="submission" date="2016-11" db="UniProtKB">
        <authorList>
            <consortium name="WormBaseParasite"/>
        </authorList>
    </citation>
    <scope>IDENTIFICATION</scope>
</reference>
<dbReference type="GO" id="GO:0016020">
    <property type="term" value="C:membrane"/>
    <property type="evidence" value="ECO:0007669"/>
    <property type="project" value="UniProtKB-SubCell"/>
</dbReference>
<dbReference type="GO" id="GO:0015267">
    <property type="term" value="F:channel activity"/>
    <property type="evidence" value="ECO:0007669"/>
    <property type="project" value="TreeGrafter"/>
</dbReference>
<name>A0A1I7SA39_BURXY</name>
<keyword evidence="4 7" id="KW-1133">Transmembrane helix</keyword>
<evidence type="ECO:0000313" key="8">
    <source>
        <dbReference type="Proteomes" id="UP000095284"/>
    </source>
</evidence>
<feature type="transmembrane region" description="Helical" evidence="7">
    <location>
        <begin position="236"/>
        <end position="254"/>
    </location>
</feature>
<evidence type="ECO:0000256" key="4">
    <source>
        <dbReference type="ARBA" id="ARBA00022989"/>
    </source>
</evidence>
<comment type="similarity">
    <text evidence="2 7">Belongs to the peroxisomal membrane protein PXMP2/4 family.</text>
</comment>
<accession>A0A1I7SA39</accession>
<dbReference type="Proteomes" id="UP000095284">
    <property type="component" value="Unplaced"/>
</dbReference>
<dbReference type="PANTHER" id="PTHR11266">
    <property type="entry name" value="PEROXISOMAL MEMBRANE PROTEIN 2, PXMP2 MPV17"/>
    <property type="match status" value="1"/>
</dbReference>
<feature type="transmembrane region" description="Helical" evidence="7">
    <location>
        <begin position="135"/>
        <end position="156"/>
    </location>
</feature>
<proteinExistence type="inferred from homology"/>
<evidence type="ECO:0000256" key="2">
    <source>
        <dbReference type="ARBA" id="ARBA00006824"/>
    </source>
</evidence>
<keyword evidence="3 7" id="KW-0812">Transmembrane</keyword>
<dbReference type="GO" id="GO:0005739">
    <property type="term" value="C:mitochondrion"/>
    <property type="evidence" value="ECO:0007669"/>
    <property type="project" value="TreeGrafter"/>
</dbReference>
<evidence type="ECO:0000256" key="3">
    <source>
        <dbReference type="ARBA" id="ARBA00022692"/>
    </source>
</evidence>
<dbReference type="PANTHER" id="PTHR11266:SF17">
    <property type="entry name" value="PROTEIN MPV17"/>
    <property type="match status" value="1"/>
</dbReference>
<dbReference type="GO" id="GO:1901858">
    <property type="term" value="P:regulation of mitochondrial DNA metabolic process"/>
    <property type="evidence" value="ECO:0007669"/>
    <property type="project" value="TreeGrafter"/>
</dbReference>
<dbReference type="Pfam" id="PF04117">
    <property type="entry name" value="Mpv17_PMP22"/>
    <property type="match status" value="1"/>
</dbReference>
<dbReference type="WBParaSite" id="BXY_0988600.1">
    <property type="protein sequence ID" value="BXY_0988600.1"/>
    <property type="gene ID" value="BXY_0988600"/>
</dbReference>
<evidence type="ECO:0000256" key="7">
    <source>
        <dbReference type="RuleBase" id="RU363053"/>
    </source>
</evidence>
<dbReference type="InterPro" id="IPR007248">
    <property type="entry name" value="Mpv17_PMP22"/>
</dbReference>
<evidence type="ECO:0000313" key="9">
    <source>
        <dbReference type="WBParaSite" id="BXY_0988600.1"/>
    </source>
</evidence>
<evidence type="ECO:0000256" key="6">
    <source>
        <dbReference type="ARBA" id="ARBA00049743"/>
    </source>
</evidence>
<dbReference type="AlphaFoldDB" id="A0A1I7SA39"/>